<proteinExistence type="inferred from homology"/>
<dbReference type="SUPFAM" id="SSF56425">
    <property type="entry name" value="Succinate dehydrogenase/fumarate reductase flavoprotein, catalytic domain"/>
    <property type="match status" value="1"/>
</dbReference>
<evidence type="ECO:0000256" key="3">
    <source>
        <dbReference type="ARBA" id="ARBA00008562"/>
    </source>
</evidence>
<feature type="domain" description="Fumarate reductase/succinate dehydrogenase flavoprotein-like C-terminal" evidence="14">
    <location>
        <begin position="479"/>
        <end position="515"/>
    </location>
</feature>
<dbReference type="SUPFAM" id="SSF46977">
    <property type="entry name" value="Succinate dehydrogenase/fumarate reductase flavoprotein C-terminal domain"/>
    <property type="match status" value="1"/>
</dbReference>
<evidence type="ECO:0000259" key="13">
    <source>
        <dbReference type="Pfam" id="PF00890"/>
    </source>
</evidence>
<dbReference type="Proteomes" id="UP000292781">
    <property type="component" value="Unassembled WGS sequence"/>
</dbReference>
<feature type="active site" description="Proton acceptor" evidence="11">
    <location>
        <position position="292"/>
    </location>
</feature>
<dbReference type="GO" id="GO:0034628">
    <property type="term" value="P:'de novo' NAD+ biosynthetic process from L-aspartate"/>
    <property type="evidence" value="ECO:0007669"/>
    <property type="project" value="TreeGrafter"/>
</dbReference>
<evidence type="ECO:0000256" key="9">
    <source>
        <dbReference type="ARBA" id="ARBA00048305"/>
    </source>
</evidence>
<dbReference type="EC" id="1.4.3.16" evidence="4 10"/>
<evidence type="ECO:0000313" key="16">
    <source>
        <dbReference type="Proteomes" id="UP000292781"/>
    </source>
</evidence>
<dbReference type="InterPro" id="IPR036188">
    <property type="entry name" value="FAD/NAD-bd_sf"/>
</dbReference>
<comment type="similarity">
    <text evidence="3 12">Belongs to the FAD-dependent oxidoreductase 2 family. NadB subfamily.</text>
</comment>
<comment type="cofactor">
    <cofactor evidence="1 12">
        <name>FAD</name>
        <dbReference type="ChEBI" id="CHEBI:57692"/>
    </cofactor>
</comment>
<dbReference type="Pfam" id="PF00890">
    <property type="entry name" value="FAD_binding_2"/>
    <property type="match status" value="1"/>
</dbReference>
<dbReference type="PRINTS" id="PR00368">
    <property type="entry name" value="FADPNR"/>
</dbReference>
<organism evidence="15 16">
    <name type="scientific">Siculibacillus lacustris</name>
    <dbReference type="NCBI Taxonomy" id="1549641"/>
    <lineage>
        <taxon>Bacteria</taxon>
        <taxon>Pseudomonadati</taxon>
        <taxon>Pseudomonadota</taxon>
        <taxon>Alphaproteobacteria</taxon>
        <taxon>Hyphomicrobiales</taxon>
        <taxon>Ancalomicrobiaceae</taxon>
        <taxon>Siculibacillus</taxon>
    </lineage>
</organism>
<evidence type="ECO:0000256" key="1">
    <source>
        <dbReference type="ARBA" id="ARBA00001974"/>
    </source>
</evidence>
<evidence type="ECO:0000256" key="11">
    <source>
        <dbReference type="PIRSR" id="PIRSR000171-1"/>
    </source>
</evidence>
<comment type="subcellular location">
    <subcellularLocation>
        <location evidence="12">Cytoplasm</location>
    </subcellularLocation>
</comment>
<dbReference type="InterPro" id="IPR015939">
    <property type="entry name" value="Fum_Rdtase/Succ_DH_flav-like_C"/>
</dbReference>
<dbReference type="InterPro" id="IPR003953">
    <property type="entry name" value="FAD-dep_OxRdtase_2_FAD-bd"/>
</dbReference>
<dbReference type="Pfam" id="PF02910">
    <property type="entry name" value="Succ_DH_flav_C"/>
    <property type="match status" value="1"/>
</dbReference>
<dbReference type="Gene3D" id="1.20.58.100">
    <property type="entry name" value="Fumarate reductase/succinate dehydrogenase flavoprotein-like, C-terminal domain"/>
    <property type="match status" value="1"/>
</dbReference>
<dbReference type="PIRSF" id="PIRSF000171">
    <property type="entry name" value="SDHA_APRA_LASPO"/>
    <property type="match status" value="1"/>
</dbReference>
<dbReference type="AlphaFoldDB" id="A0A4Q9VJ62"/>
<evidence type="ECO:0000256" key="6">
    <source>
        <dbReference type="ARBA" id="ARBA00022642"/>
    </source>
</evidence>
<evidence type="ECO:0000256" key="10">
    <source>
        <dbReference type="NCBIfam" id="TIGR00551"/>
    </source>
</evidence>
<evidence type="ECO:0000313" key="15">
    <source>
        <dbReference type="EMBL" id="TBW34412.1"/>
    </source>
</evidence>
<dbReference type="Gene3D" id="3.90.700.10">
    <property type="entry name" value="Succinate dehydrogenase/fumarate reductase flavoprotein, catalytic domain"/>
    <property type="match status" value="1"/>
</dbReference>
<evidence type="ECO:0000259" key="14">
    <source>
        <dbReference type="Pfam" id="PF02910"/>
    </source>
</evidence>
<reference evidence="15 16" key="1">
    <citation type="submission" date="2019-02" db="EMBL/GenBank/DDBJ databases">
        <title>Siculibacillus lacustris gen. nov., sp. nov., a new rosette-forming bacterium isolated from a freshwater crater lake (Lake St. Ana, Romania).</title>
        <authorList>
            <person name="Felfoldi T."/>
            <person name="Marton Z."/>
            <person name="Szabo A."/>
            <person name="Mentes A."/>
            <person name="Boka K."/>
            <person name="Marialigeti K."/>
            <person name="Mathe I."/>
            <person name="Koncz M."/>
            <person name="Schumann P."/>
            <person name="Toth E."/>
        </authorList>
    </citation>
    <scope>NUCLEOTIDE SEQUENCE [LARGE SCALE GENOMIC DNA]</scope>
    <source>
        <strain evidence="15 16">SA-279</strain>
    </source>
</reference>
<dbReference type="FunFam" id="3.90.700.10:FF:000002">
    <property type="entry name" value="L-aspartate oxidase"/>
    <property type="match status" value="1"/>
</dbReference>
<sequence length="540" mass="56873">MADDISHELSTPRSFGGIDDVVIIGGGLAGIFCALRLAPRPVTVLTAAPLGGGGSSYWAQGGMAAAVADGDHPDQHLADTIAAGAGIVDARIARMMTREAGERIQDLIAFGVPFDRDAEGRLAVGREAAHSQRRIVHVKGDSAGREIMSALVERARATPSIRIMEGFVGESLTRDGRAVRGVVARADEGRALTTVEFPAHAVVLASGGIGHLYRVTTNPPQSNGQGLAMAARAGAIIADPEFVQFHPTAIDIGRDPAPLATEALRGEGAVLIGHDGRRFMPDYHPDAELAPRDVVARAIQAEILAGRGAFLDAREAVGAAFPTKFPTVWETCVSAGIDPRITPIPVAPAQHYHMGGILTDANGRTSIDGLWACGEVASTGVHGANRLASNSLLEAVVFASRIAQDIQGLLPSPKVGHWSVRSRDSEPELPLAADTRTLDLIRRTMTEKVGVVRDAAGLSAALALFDEMAARRGDVATLNSLTTARLVTAAALARRESRGGHYRADHPEADPAQARRTYLKLDDLRRIAVEVAPRPQEATA</sequence>
<dbReference type="NCBIfam" id="NF005701">
    <property type="entry name" value="PRK07512.1"/>
    <property type="match status" value="1"/>
</dbReference>
<dbReference type="RefSeq" id="WP_131311097.1">
    <property type="nucleotide sequence ID" value="NZ_SJFN01000034.1"/>
</dbReference>
<feature type="domain" description="FAD-dependent oxidoreductase 2 FAD-binding" evidence="13">
    <location>
        <begin position="20"/>
        <end position="392"/>
    </location>
</feature>
<dbReference type="PANTHER" id="PTHR42716">
    <property type="entry name" value="L-ASPARTATE OXIDASE"/>
    <property type="match status" value="1"/>
</dbReference>
<dbReference type="InterPro" id="IPR005288">
    <property type="entry name" value="NadB"/>
</dbReference>
<comment type="caution">
    <text evidence="15">The sequence shown here is derived from an EMBL/GenBank/DDBJ whole genome shotgun (WGS) entry which is preliminary data.</text>
</comment>
<dbReference type="NCBIfam" id="TIGR00551">
    <property type="entry name" value="nadB"/>
    <property type="match status" value="1"/>
</dbReference>
<evidence type="ECO:0000256" key="4">
    <source>
        <dbReference type="ARBA" id="ARBA00012173"/>
    </source>
</evidence>
<dbReference type="SUPFAM" id="SSF51905">
    <property type="entry name" value="FAD/NAD(P)-binding domain"/>
    <property type="match status" value="1"/>
</dbReference>
<gene>
    <name evidence="15" type="ORF">EYW49_18410</name>
</gene>
<dbReference type="OrthoDB" id="9806724at2"/>
<accession>A0A4Q9VJ62</accession>
<evidence type="ECO:0000256" key="5">
    <source>
        <dbReference type="ARBA" id="ARBA00022630"/>
    </source>
</evidence>
<dbReference type="PANTHER" id="PTHR42716:SF2">
    <property type="entry name" value="L-ASPARTATE OXIDASE, CHLOROPLASTIC"/>
    <property type="match status" value="1"/>
</dbReference>
<comment type="function">
    <text evidence="12">Catalyzes the oxidation of L-aspartate to iminoaspartate.</text>
</comment>
<dbReference type="Gene3D" id="3.50.50.60">
    <property type="entry name" value="FAD/NAD(P)-binding domain"/>
    <property type="match status" value="1"/>
</dbReference>
<comment type="catalytic activity">
    <reaction evidence="9">
        <text>L-aspartate + O2 = iminosuccinate + H2O2</text>
        <dbReference type="Rhea" id="RHEA:25876"/>
        <dbReference type="ChEBI" id="CHEBI:15379"/>
        <dbReference type="ChEBI" id="CHEBI:16240"/>
        <dbReference type="ChEBI" id="CHEBI:29991"/>
        <dbReference type="ChEBI" id="CHEBI:77875"/>
        <dbReference type="EC" id="1.4.3.16"/>
    </reaction>
    <physiologicalReaction direction="left-to-right" evidence="9">
        <dbReference type="Rhea" id="RHEA:25877"/>
    </physiologicalReaction>
</comment>
<keyword evidence="7 12" id="KW-0274">FAD</keyword>
<keyword evidence="5 12" id="KW-0285">Flavoprotein</keyword>
<evidence type="ECO:0000256" key="12">
    <source>
        <dbReference type="RuleBase" id="RU362049"/>
    </source>
</evidence>
<dbReference type="InterPro" id="IPR027477">
    <property type="entry name" value="Succ_DH/fumarate_Rdtase_cat_sf"/>
</dbReference>
<name>A0A4Q9VJ62_9HYPH</name>
<keyword evidence="6 12" id="KW-0662">Pyridine nucleotide biosynthesis</keyword>
<dbReference type="EMBL" id="SJFN01000034">
    <property type="protein sequence ID" value="TBW34412.1"/>
    <property type="molecule type" value="Genomic_DNA"/>
</dbReference>
<evidence type="ECO:0000256" key="8">
    <source>
        <dbReference type="ARBA" id="ARBA00023002"/>
    </source>
</evidence>
<evidence type="ECO:0000256" key="7">
    <source>
        <dbReference type="ARBA" id="ARBA00022827"/>
    </source>
</evidence>
<dbReference type="InterPro" id="IPR037099">
    <property type="entry name" value="Fum_R/Succ_DH_flav-like_C_sf"/>
</dbReference>
<dbReference type="GO" id="GO:0005737">
    <property type="term" value="C:cytoplasm"/>
    <property type="evidence" value="ECO:0007669"/>
    <property type="project" value="UniProtKB-SubCell"/>
</dbReference>
<dbReference type="GO" id="GO:0008734">
    <property type="term" value="F:L-aspartate oxidase activity"/>
    <property type="evidence" value="ECO:0007669"/>
    <property type="project" value="UniProtKB-UniRule"/>
</dbReference>
<keyword evidence="8 12" id="KW-0560">Oxidoreductase</keyword>
<evidence type="ECO:0000256" key="2">
    <source>
        <dbReference type="ARBA" id="ARBA00004950"/>
    </source>
</evidence>
<dbReference type="UniPathway" id="UPA00253">
    <property type="reaction ID" value="UER00326"/>
</dbReference>
<protein>
    <recommendedName>
        <fullName evidence="4 10">L-aspartate oxidase</fullName>
        <ecNumber evidence="4 10">1.4.3.16</ecNumber>
    </recommendedName>
</protein>
<keyword evidence="16" id="KW-1185">Reference proteome</keyword>
<comment type="pathway">
    <text evidence="2 12">Cofactor biosynthesis; NAD(+) biosynthesis; iminoaspartate from L-aspartate (oxidase route): step 1/1.</text>
</comment>